<dbReference type="InterPro" id="IPR015943">
    <property type="entry name" value="WD40/YVTN_repeat-like_dom_sf"/>
</dbReference>
<keyword evidence="1" id="KW-0853">WD repeat</keyword>
<feature type="compositionally biased region" description="Basic and acidic residues" evidence="3">
    <location>
        <begin position="114"/>
        <end position="123"/>
    </location>
</feature>
<proteinExistence type="predicted"/>
<name>A0A1D6EWL4_MAIZE</name>
<protein>
    <submittedName>
        <fullName evidence="4">Transducin/WD40 repeat-like superfamily protein</fullName>
    </submittedName>
</protein>
<evidence type="ECO:0000256" key="3">
    <source>
        <dbReference type="SAM" id="MobiDB-lite"/>
    </source>
</evidence>
<dbReference type="EMBL" id="CM007648">
    <property type="protein sequence ID" value="ONM23903.1"/>
    <property type="molecule type" value="Genomic_DNA"/>
</dbReference>
<dbReference type="InterPro" id="IPR036322">
    <property type="entry name" value="WD40_repeat_dom_sf"/>
</dbReference>
<dbReference type="PROSITE" id="PS50082">
    <property type="entry name" value="WD_REPEATS_2"/>
    <property type="match status" value="1"/>
</dbReference>
<dbReference type="PANTHER" id="PTHR16038:SF4">
    <property type="entry name" value="WD REPEAT-CONTAINING PROTEIN 74"/>
    <property type="match status" value="1"/>
</dbReference>
<keyword evidence="2" id="KW-0677">Repeat</keyword>
<dbReference type="PROSITE" id="PS00678">
    <property type="entry name" value="WD_REPEATS_1"/>
    <property type="match status" value="1"/>
</dbReference>
<evidence type="ECO:0000256" key="1">
    <source>
        <dbReference type="ARBA" id="ARBA00022574"/>
    </source>
</evidence>
<dbReference type="GO" id="GO:0042273">
    <property type="term" value="P:ribosomal large subunit biogenesis"/>
    <property type="evidence" value="ECO:0007669"/>
    <property type="project" value="InterPro"/>
</dbReference>
<dbReference type="InterPro" id="IPR037379">
    <property type="entry name" value="WDR74/Nsa1"/>
</dbReference>
<reference evidence="4" key="1">
    <citation type="submission" date="2015-12" db="EMBL/GenBank/DDBJ databases">
        <title>Update maize B73 reference genome by single molecule sequencing technologies.</title>
        <authorList>
            <consortium name="Maize Genome Sequencing Project"/>
            <person name="Ware D."/>
        </authorList>
    </citation>
    <scope>NUCLEOTIDE SEQUENCE [LARGE SCALE GENOMIC DNA]</scope>
    <source>
        <tissue evidence="4">Seedling</tissue>
    </source>
</reference>
<dbReference type="ExpressionAtlas" id="A0A1D6EWL4">
    <property type="expression patterns" value="baseline and differential"/>
</dbReference>
<dbReference type="AlphaFoldDB" id="A0A1D6EWL4"/>
<dbReference type="SUPFAM" id="SSF50978">
    <property type="entry name" value="WD40 repeat-like"/>
    <property type="match status" value="1"/>
</dbReference>
<evidence type="ECO:0000313" key="4">
    <source>
        <dbReference type="EMBL" id="ONM23903.1"/>
    </source>
</evidence>
<dbReference type="GO" id="GO:0005730">
    <property type="term" value="C:nucleolus"/>
    <property type="evidence" value="ECO:0007669"/>
    <property type="project" value="InterPro"/>
</dbReference>
<sequence>MRTGKLLGCYIGKCSGSIRSIVRHPELPLIASCGLDSYLRIWDTNTRQLLSAVFLKQHLTTVVLDSHFSVEEPGEMKFKQLESLVEAEAEVRKEKKKKKSRPTEEDEEQVGVVDHSDNNGEMY</sequence>
<feature type="region of interest" description="Disordered" evidence="3">
    <location>
        <begin position="91"/>
        <end position="123"/>
    </location>
</feature>
<dbReference type="InterPro" id="IPR019775">
    <property type="entry name" value="WD40_repeat_CS"/>
</dbReference>
<dbReference type="Gene3D" id="2.130.10.10">
    <property type="entry name" value="YVTN repeat-like/Quinoprotein amine dehydrogenase"/>
    <property type="match status" value="1"/>
</dbReference>
<dbReference type="OMA" id="HRKFAAG"/>
<accession>A0A1D6EWL4</accession>
<dbReference type="InterPro" id="IPR001680">
    <property type="entry name" value="WD40_rpt"/>
</dbReference>
<dbReference type="PANTHER" id="PTHR16038">
    <property type="entry name" value="NOP SEVEN ASSOCIATED PROTEIN 1"/>
    <property type="match status" value="1"/>
</dbReference>
<evidence type="ECO:0000256" key="2">
    <source>
        <dbReference type="ARBA" id="ARBA00022737"/>
    </source>
</evidence>
<organism evidence="4">
    <name type="scientific">Zea mays</name>
    <name type="common">Maize</name>
    <dbReference type="NCBI Taxonomy" id="4577"/>
    <lineage>
        <taxon>Eukaryota</taxon>
        <taxon>Viridiplantae</taxon>
        <taxon>Streptophyta</taxon>
        <taxon>Embryophyta</taxon>
        <taxon>Tracheophyta</taxon>
        <taxon>Spermatophyta</taxon>
        <taxon>Magnoliopsida</taxon>
        <taxon>Liliopsida</taxon>
        <taxon>Poales</taxon>
        <taxon>Poaceae</taxon>
        <taxon>PACMAD clade</taxon>
        <taxon>Panicoideae</taxon>
        <taxon>Andropogonodae</taxon>
        <taxon>Andropogoneae</taxon>
        <taxon>Tripsacinae</taxon>
        <taxon>Zea</taxon>
    </lineage>
</organism>
<gene>
    <name evidence="4" type="ORF">ZEAMMB73_Zm00001d006455</name>
</gene>
<feature type="non-terminal residue" evidence="4">
    <location>
        <position position="123"/>
    </location>
</feature>